<organism evidence="2 3">
    <name type="scientific">Oryzias javanicus</name>
    <name type="common">Javanese ricefish</name>
    <name type="synonym">Aplocheilus javanicus</name>
    <dbReference type="NCBI Taxonomy" id="123683"/>
    <lineage>
        <taxon>Eukaryota</taxon>
        <taxon>Metazoa</taxon>
        <taxon>Chordata</taxon>
        <taxon>Craniata</taxon>
        <taxon>Vertebrata</taxon>
        <taxon>Euteleostomi</taxon>
        <taxon>Actinopterygii</taxon>
        <taxon>Neopterygii</taxon>
        <taxon>Teleostei</taxon>
        <taxon>Neoteleostei</taxon>
        <taxon>Acanthomorphata</taxon>
        <taxon>Ovalentaria</taxon>
        <taxon>Atherinomorphae</taxon>
        <taxon>Beloniformes</taxon>
        <taxon>Adrianichthyidae</taxon>
        <taxon>Oryziinae</taxon>
        <taxon>Oryzias</taxon>
    </lineage>
</organism>
<dbReference type="OrthoDB" id="8667810at2759"/>
<reference evidence="2 3" key="2">
    <citation type="submission" date="2019-01" db="EMBL/GenBank/DDBJ databases">
        <title>A chromosome length genome reference of the Java medaka (oryzias javanicus).</title>
        <authorList>
            <person name="Herpin A."/>
            <person name="Takehana Y."/>
            <person name="Naruse K."/>
            <person name="Ansai S."/>
            <person name="Kawaguchi M."/>
        </authorList>
    </citation>
    <scope>NUCLEOTIDE SEQUENCE [LARGE SCALE GENOMIC DNA]</scope>
    <source>
        <strain evidence="2">RS831</strain>
        <tissue evidence="2">Whole body</tissue>
    </source>
</reference>
<dbReference type="Pfam" id="PF14973">
    <property type="entry name" value="TINF2_N"/>
    <property type="match status" value="1"/>
</dbReference>
<protein>
    <recommendedName>
        <fullName evidence="1">TERF1-interacting nuclear factor 2 N-terminal domain-containing protein</fullName>
    </recommendedName>
</protein>
<proteinExistence type="predicted"/>
<dbReference type="Proteomes" id="UP000283210">
    <property type="component" value="Chromosome 6"/>
</dbReference>
<evidence type="ECO:0000259" key="1">
    <source>
        <dbReference type="Pfam" id="PF14973"/>
    </source>
</evidence>
<feature type="domain" description="TERF1-interacting nuclear factor 2 N-terminal" evidence="1">
    <location>
        <begin position="67"/>
        <end position="178"/>
    </location>
</feature>
<name>A0A437DBM9_ORYJA</name>
<dbReference type="AlphaFoldDB" id="A0A437DBM9"/>
<reference evidence="2 3" key="1">
    <citation type="submission" date="2018-11" db="EMBL/GenBank/DDBJ databases">
        <authorList>
            <person name="Lopez-Roques C."/>
            <person name="Donnadieu C."/>
            <person name="Bouchez O."/>
            <person name="Klopp C."/>
            <person name="Cabau C."/>
            <person name="Zahm M."/>
        </authorList>
    </citation>
    <scope>NUCLEOTIDE SEQUENCE [LARGE SCALE GENOMIC DNA]</scope>
    <source>
        <strain evidence="2">RS831</strain>
        <tissue evidence="2">Whole body</tissue>
    </source>
</reference>
<evidence type="ECO:0000313" key="2">
    <source>
        <dbReference type="EMBL" id="RVE72333.1"/>
    </source>
</evidence>
<keyword evidence="3" id="KW-1185">Reference proteome</keyword>
<gene>
    <name evidence="2" type="ORF">OJAV_G00060830</name>
</gene>
<dbReference type="InterPro" id="IPR029400">
    <property type="entry name" value="TINF2_N"/>
</dbReference>
<dbReference type="EMBL" id="CM012442">
    <property type="protein sequence ID" value="RVE72333.1"/>
    <property type="molecule type" value="Genomic_DNA"/>
</dbReference>
<evidence type="ECO:0000313" key="3">
    <source>
        <dbReference type="Proteomes" id="UP000283210"/>
    </source>
</evidence>
<accession>A0A437DBM9</accession>
<sequence>MDGRDLQAGCERTLQRLPVWIIEHVWTHKIMDVREVVDSSSWPDVDSQPLSLEDSWRLRVTAARVYSIMKSRDLQNFEKVLGFLETTRRLLPRLVPAIKHMKIMFGVKTMIIMWMLKEHKGIVETVTQILRFFPHKLPQYQDQCSPREMFIMRKNHVDFRNLAQALAIDQERLEDYIKLQHFQMVDLLVHITNSKLMCL</sequence>